<comment type="similarity">
    <text evidence="2">Belongs to the engrailed homeobox family.</text>
</comment>
<evidence type="ECO:0000256" key="2">
    <source>
        <dbReference type="ARBA" id="ARBA00010896"/>
    </source>
</evidence>
<evidence type="ECO:0000256" key="4">
    <source>
        <dbReference type="ARBA" id="ARBA00023155"/>
    </source>
</evidence>
<feature type="region of interest" description="Disordered" evidence="8">
    <location>
        <begin position="60"/>
        <end position="219"/>
    </location>
</feature>
<feature type="region of interest" description="Disordered" evidence="8">
    <location>
        <begin position="628"/>
        <end position="654"/>
    </location>
</feature>
<evidence type="ECO:0000256" key="6">
    <source>
        <dbReference type="PROSITE-ProRule" id="PRU00108"/>
    </source>
</evidence>
<dbReference type="PROSITE" id="PS50071">
    <property type="entry name" value="HOMEOBOX_2"/>
    <property type="match status" value="1"/>
</dbReference>
<keyword evidence="3 6" id="KW-0238">DNA-binding</keyword>
<dbReference type="SMART" id="SM00389">
    <property type="entry name" value="HOX"/>
    <property type="match status" value="1"/>
</dbReference>
<sequence length="654" mass="71234">MNMQYCTPTGFGSPYGYPQGQGATVTYADPQYPLHPAYSGLQYMYGYQPHRPPMMNDRGGICDGKTESKPRLSKEEVEKLEKVFQENPKPSSSVKAQLADGLGLERPRINNWFQNRRAKAKQERKQEEYEARRAAEKSTSEPSSPDDDSSSGVPDSLSEGPHKRTQPSSAAFPHVSSPSQITDASNEDEDEDEDEEEEEDEDDEDADHGLNDTNSVRMPSIVSTQTDLAETYHSPLSVEFPQSDPAGFTHTHHSGAYLQPRSMSSDFGLYTSPLNHGPNATLDERTGDMAHGLPHRVERSVSSEGHSSQHYPGMHSATLQSSSTRAMFFSPVSNDDTCDMSENQFDVTASPDCHGDQASHIAPQGMPTPTDSFKSPPPPANIASRRNIPRPAALQAASLRSRSYNIPKTALDGPKRMDMSSPVSSIRRISSATGMGAGRIQKCSAGPRSPFFGRAEAILQYHTRSPVGSGTPAFPGAAPPTPMTPAVFDQHHSREPAVITGSSDDGSFVLGMGLASNYVQEIKEEHDLKTPPTTPGMMADFGTHGYAGHAFSAGFNITNDQPILTPYFHSEFPDLSLQNVPSYVETSDCGPSTPVYPNMMGTSLEHPSFAGNVMANTQYDWDANESVVSSRSSPGYPRSKQIQFTPNMTPQDYH</sequence>
<feature type="compositionally biased region" description="Basic and acidic residues" evidence="8">
    <location>
        <begin position="64"/>
        <end position="84"/>
    </location>
</feature>
<dbReference type="SUPFAM" id="SSF46689">
    <property type="entry name" value="Homeodomain-like"/>
    <property type="match status" value="1"/>
</dbReference>
<dbReference type="CDD" id="cd00086">
    <property type="entry name" value="homeodomain"/>
    <property type="match status" value="1"/>
</dbReference>
<dbReference type="OrthoDB" id="6159439at2759"/>
<feature type="domain" description="Homeobox" evidence="9">
    <location>
        <begin position="63"/>
        <end position="123"/>
    </location>
</feature>
<dbReference type="InterPro" id="IPR001356">
    <property type="entry name" value="HD"/>
</dbReference>
<dbReference type="AlphaFoldDB" id="A0A4Z0YNC0"/>
<evidence type="ECO:0000259" key="9">
    <source>
        <dbReference type="PROSITE" id="PS50071"/>
    </source>
</evidence>
<dbReference type="InterPro" id="IPR009057">
    <property type="entry name" value="Homeodomain-like_sf"/>
</dbReference>
<comment type="caution">
    <text evidence="10">The sequence shown here is derived from an EMBL/GenBank/DDBJ whole genome shotgun (WGS) entry which is preliminary data.</text>
</comment>
<evidence type="ECO:0000256" key="7">
    <source>
        <dbReference type="RuleBase" id="RU000682"/>
    </source>
</evidence>
<keyword evidence="5 6" id="KW-0539">Nucleus</keyword>
<dbReference type="PROSITE" id="PS00027">
    <property type="entry name" value="HOMEOBOX_1"/>
    <property type="match status" value="1"/>
</dbReference>
<dbReference type="PANTHER" id="PTHR24341">
    <property type="entry name" value="HOMEOBOX PROTEIN ENGRAILED"/>
    <property type="match status" value="1"/>
</dbReference>
<dbReference type="Proteomes" id="UP000297716">
    <property type="component" value="Unassembled WGS sequence"/>
</dbReference>
<evidence type="ECO:0000313" key="10">
    <source>
        <dbReference type="EMBL" id="TGJ80490.1"/>
    </source>
</evidence>
<dbReference type="GO" id="GO:0016586">
    <property type="term" value="C:RSC-type complex"/>
    <property type="evidence" value="ECO:0007669"/>
    <property type="project" value="TreeGrafter"/>
</dbReference>
<evidence type="ECO:0000256" key="8">
    <source>
        <dbReference type="SAM" id="MobiDB-lite"/>
    </source>
</evidence>
<dbReference type="GO" id="GO:0000981">
    <property type="term" value="F:DNA-binding transcription factor activity, RNA polymerase II-specific"/>
    <property type="evidence" value="ECO:0007669"/>
    <property type="project" value="InterPro"/>
</dbReference>
<organism evidence="10 11">
    <name type="scientific">Xylaria hypoxylon</name>
    <dbReference type="NCBI Taxonomy" id="37992"/>
    <lineage>
        <taxon>Eukaryota</taxon>
        <taxon>Fungi</taxon>
        <taxon>Dikarya</taxon>
        <taxon>Ascomycota</taxon>
        <taxon>Pezizomycotina</taxon>
        <taxon>Sordariomycetes</taxon>
        <taxon>Xylariomycetidae</taxon>
        <taxon>Xylariales</taxon>
        <taxon>Xylariaceae</taxon>
        <taxon>Xylaria</taxon>
    </lineage>
</organism>
<feature type="compositionally biased region" description="Basic and acidic residues" evidence="8">
    <location>
        <begin position="120"/>
        <end position="139"/>
    </location>
</feature>
<dbReference type="EMBL" id="SKBN01000218">
    <property type="protein sequence ID" value="TGJ80490.1"/>
    <property type="molecule type" value="Genomic_DNA"/>
</dbReference>
<dbReference type="InterPro" id="IPR050720">
    <property type="entry name" value="Engrailed_Homeobox_TFs"/>
</dbReference>
<evidence type="ECO:0000256" key="5">
    <source>
        <dbReference type="ARBA" id="ARBA00023242"/>
    </source>
</evidence>
<gene>
    <name evidence="10" type="ORF">E0Z10_g8276</name>
</gene>
<dbReference type="Pfam" id="PF00046">
    <property type="entry name" value="Homeodomain"/>
    <property type="match status" value="1"/>
</dbReference>
<dbReference type="InterPro" id="IPR017970">
    <property type="entry name" value="Homeobox_CS"/>
</dbReference>
<keyword evidence="4 6" id="KW-0371">Homeobox</keyword>
<reference evidence="10 11" key="1">
    <citation type="submission" date="2019-03" db="EMBL/GenBank/DDBJ databases">
        <title>Draft genome sequence of Xylaria hypoxylon DSM 108379, a ubiquitous saprotrophic-parasitic fungi on hardwood.</title>
        <authorList>
            <person name="Buettner E."/>
            <person name="Leonhardt S."/>
            <person name="Gebauer A.M."/>
            <person name="Liers C."/>
            <person name="Hofrichter M."/>
            <person name="Kellner H."/>
        </authorList>
    </citation>
    <scope>NUCLEOTIDE SEQUENCE [LARGE SCALE GENOMIC DNA]</scope>
    <source>
        <strain evidence="10 11">DSM 108379</strain>
    </source>
</reference>
<evidence type="ECO:0000313" key="11">
    <source>
        <dbReference type="Proteomes" id="UP000297716"/>
    </source>
</evidence>
<evidence type="ECO:0000256" key="1">
    <source>
        <dbReference type="ARBA" id="ARBA00004123"/>
    </source>
</evidence>
<feature type="compositionally biased region" description="Polar residues" evidence="8">
    <location>
        <begin position="640"/>
        <end position="654"/>
    </location>
</feature>
<comment type="subcellular location">
    <subcellularLocation>
        <location evidence="1 6 7">Nucleus</location>
    </subcellularLocation>
</comment>
<feature type="compositionally biased region" description="Acidic residues" evidence="8">
    <location>
        <begin position="185"/>
        <end position="206"/>
    </location>
</feature>
<protein>
    <recommendedName>
        <fullName evidence="9">Homeobox domain-containing protein</fullName>
    </recommendedName>
</protein>
<keyword evidence="11" id="KW-1185">Reference proteome</keyword>
<proteinExistence type="inferred from homology"/>
<dbReference type="PANTHER" id="PTHR24341:SF6">
    <property type="entry name" value="HOMEOBOX PROTEIN INVECTED"/>
    <property type="match status" value="1"/>
</dbReference>
<dbReference type="GO" id="GO:0003677">
    <property type="term" value="F:DNA binding"/>
    <property type="evidence" value="ECO:0007669"/>
    <property type="project" value="UniProtKB-UniRule"/>
</dbReference>
<dbReference type="STRING" id="37992.A0A4Z0YNC0"/>
<evidence type="ECO:0000256" key="3">
    <source>
        <dbReference type="ARBA" id="ARBA00023125"/>
    </source>
</evidence>
<feature type="region of interest" description="Disordered" evidence="8">
    <location>
        <begin position="363"/>
        <end position="385"/>
    </location>
</feature>
<accession>A0A4Z0YNC0</accession>
<name>A0A4Z0YNC0_9PEZI</name>
<dbReference type="Gene3D" id="1.10.10.60">
    <property type="entry name" value="Homeodomain-like"/>
    <property type="match status" value="1"/>
</dbReference>
<feature type="region of interest" description="Disordered" evidence="8">
    <location>
        <begin position="237"/>
        <end position="259"/>
    </location>
</feature>
<feature type="DNA-binding region" description="Homeobox" evidence="6">
    <location>
        <begin position="65"/>
        <end position="124"/>
    </location>
</feature>